<feature type="domain" description="KIB1-4 beta-propeller" evidence="1">
    <location>
        <begin position="2"/>
        <end position="77"/>
    </location>
</feature>
<keyword evidence="3" id="KW-1185">Reference proteome</keyword>
<comment type="caution">
    <text evidence="2">The sequence shown here is derived from an EMBL/GenBank/DDBJ whole genome shotgun (WGS) entry which is preliminary data.</text>
</comment>
<evidence type="ECO:0000313" key="3">
    <source>
        <dbReference type="Proteomes" id="UP001153555"/>
    </source>
</evidence>
<reference evidence="2" key="1">
    <citation type="submission" date="2019-12" db="EMBL/GenBank/DDBJ databases">
        <authorList>
            <person name="Scholes J."/>
        </authorList>
    </citation>
    <scope>NUCLEOTIDE SEQUENCE</scope>
</reference>
<dbReference type="PANTHER" id="PTHR44259">
    <property type="entry name" value="OS07G0183000 PROTEIN-RELATED"/>
    <property type="match status" value="1"/>
</dbReference>
<dbReference type="Proteomes" id="UP001153555">
    <property type="component" value="Unassembled WGS sequence"/>
</dbReference>
<gene>
    <name evidence="2" type="ORF">SHERM_16149</name>
</gene>
<name>A0A9N7MX66_STRHE</name>
<dbReference type="PANTHER" id="PTHR44259:SF37">
    <property type="entry name" value="DUF1618 DOMAIN-CONTAINING PROTEIN"/>
    <property type="match status" value="1"/>
</dbReference>
<dbReference type="InterPro" id="IPR050942">
    <property type="entry name" value="F-box_BR-signaling"/>
</dbReference>
<evidence type="ECO:0000259" key="1">
    <source>
        <dbReference type="Pfam" id="PF03478"/>
    </source>
</evidence>
<dbReference type="OrthoDB" id="906919at2759"/>
<dbReference type="Pfam" id="PF03478">
    <property type="entry name" value="Beta-prop_KIB1-4"/>
    <property type="match status" value="1"/>
</dbReference>
<sequence length="110" mass="12417">MTTDFAVKKHNPEDEDVKYVKSLDGLALFVGFQSDAFSLPVAEFPELKSNSIYFTDGAVDGLIEDYPTGGHDIGIFNYENKTVSPCYYPCDIKKMKKTFPAPMWFFPTRA</sequence>
<organism evidence="2 3">
    <name type="scientific">Striga hermonthica</name>
    <name type="common">Purple witchweed</name>
    <name type="synonym">Buchnera hermonthica</name>
    <dbReference type="NCBI Taxonomy" id="68872"/>
    <lineage>
        <taxon>Eukaryota</taxon>
        <taxon>Viridiplantae</taxon>
        <taxon>Streptophyta</taxon>
        <taxon>Embryophyta</taxon>
        <taxon>Tracheophyta</taxon>
        <taxon>Spermatophyta</taxon>
        <taxon>Magnoliopsida</taxon>
        <taxon>eudicotyledons</taxon>
        <taxon>Gunneridae</taxon>
        <taxon>Pentapetalae</taxon>
        <taxon>asterids</taxon>
        <taxon>lamiids</taxon>
        <taxon>Lamiales</taxon>
        <taxon>Orobanchaceae</taxon>
        <taxon>Buchnereae</taxon>
        <taxon>Striga</taxon>
    </lineage>
</organism>
<dbReference type="EMBL" id="CACSLK010013932">
    <property type="protein sequence ID" value="CAA0816281.1"/>
    <property type="molecule type" value="Genomic_DNA"/>
</dbReference>
<proteinExistence type="predicted"/>
<evidence type="ECO:0000313" key="2">
    <source>
        <dbReference type="EMBL" id="CAA0816281.1"/>
    </source>
</evidence>
<protein>
    <submittedName>
        <fullName evidence="2">F-box protein</fullName>
    </submittedName>
</protein>
<accession>A0A9N7MX66</accession>
<dbReference type="InterPro" id="IPR005174">
    <property type="entry name" value="KIB1-4_b-propeller"/>
</dbReference>
<dbReference type="AlphaFoldDB" id="A0A9N7MX66"/>